<dbReference type="Pfam" id="PF04520">
    <property type="entry name" value="Senescence_reg"/>
    <property type="match status" value="1"/>
</dbReference>
<dbReference type="PANTHER" id="PTHR33083">
    <property type="entry name" value="EXPRESSED PROTEIN"/>
    <property type="match status" value="1"/>
</dbReference>
<evidence type="ECO:0000313" key="4">
    <source>
        <dbReference type="Proteomes" id="UP000436088"/>
    </source>
</evidence>
<keyword evidence="4" id="KW-1185">Reference proteome</keyword>
<feature type="compositionally biased region" description="Acidic residues" evidence="2">
    <location>
        <begin position="120"/>
        <end position="131"/>
    </location>
</feature>
<sequence length="202" mass="22625">MEDRYSYSRKSSGALWRSLRDGDFEEEDVWAVFKESKDSTFKVGQSIESLSIAVTRHLPSAARMIPRSLSAISDVGSCCSSSTTTHDETHGVKQQQSAHVNIPDWSKFSTKMGNGSWHGDDDDDDNNDDDEYHTKFPPHEIIAKRLARSQISSFSVFEGVGRKLKGRDLRKVRNDVLTKTETKVNAMEPETEPPSQSIQASV</sequence>
<name>A0A6A2XUH4_HIBSY</name>
<dbReference type="PANTHER" id="PTHR33083:SF82">
    <property type="entry name" value="SENESCENCE REGULATOR"/>
    <property type="match status" value="1"/>
</dbReference>
<comment type="caution">
    <text evidence="3">The sequence shown here is derived from an EMBL/GenBank/DDBJ whole genome shotgun (WGS) entry which is preliminary data.</text>
</comment>
<proteinExistence type="inferred from homology"/>
<organism evidence="3 4">
    <name type="scientific">Hibiscus syriacus</name>
    <name type="common">Rose of Sharon</name>
    <dbReference type="NCBI Taxonomy" id="106335"/>
    <lineage>
        <taxon>Eukaryota</taxon>
        <taxon>Viridiplantae</taxon>
        <taxon>Streptophyta</taxon>
        <taxon>Embryophyta</taxon>
        <taxon>Tracheophyta</taxon>
        <taxon>Spermatophyta</taxon>
        <taxon>Magnoliopsida</taxon>
        <taxon>eudicotyledons</taxon>
        <taxon>Gunneridae</taxon>
        <taxon>Pentapetalae</taxon>
        <taxon>rosids</taxon>
        <taxon>malvids</taxon>
        <taxon>Malvales</taxon>
        <taxon>Malvaceae</taxon>
        <taxon>Malvoideae</taxon>
        <taxon>Hibiscus</taxon>
    </lineage>
</organism>
<comment type="similarity">
    <text evidence="1">Belongs to the senescence regulator S40 family.</text>
</comment>
<dbReference type="EMBL" id="VEPZ02001331">
    <property type="protein sequence ID" value="KAE8679138.1"/>
    <property type="molecule type" value="Genomic_DNA"/>
</dbReference>
<gene>
    <name evidence="3" type="ORF">F3Y22_tig00111402pilonHSYRG00871</name>
</gene>
<feature type="region of interest" description="Disordered" evidence="2">
    <location>
        <begin position="111"/>
        <end position="135"/>
    </location>
</feature>
<dbReference type="InterPro" id="IPR007608">
    <property type="entry name" value="Senescence_reg_S40"/>
</dbReference>
<evidence type="ECO:0000256" key="2">
    <source>
        <dbReference type="SAM" id="MobiDB-lite"/>
    </source>
</evidence>
<dbReference type="GO" id="GO:0010150">
    <property type="term" value="P:leaf senescence"/>
    <property type="evidence" value="ECO:0007669"/>
    <property type="project" value="UniProtKB-ARBA"/>
</dbReference>
<protein>
    <submittedName>
        <fullName evidence="3">Actin cytoskeleton-regulatory complex protein end3, putative isoform 1</fullName>
    </submittedName>
</protein>
<feature type="region of interest" description="Disordered" evidence="2">
    <location>
        <begin position="180"/>
        <end position="202"/>
    </location>
</feature>
<feature type="compositionally biased region" description="Polar residues" evidence="2">
    <location>
        <begin position="193"/>
        <end position="202"/>
    </location>
</feature>
<reference evidence="3" key="1">
    <citation type="submission" date="2019-09" db="EMBL/GenBank/DDBJ databases">
        <title>Draft genome information of white flower Hibiscus syriacus.</title>
        <authorList>
            <person name="Kim Y.-M."/>
        </authorList>
    </citation>
    <scope>NUCLEOTIDE SEQUENCE [LARGE SCALE GENOMIC DNA]</scope>
    <source>
        <strain evidence="3">YM2019G1</strain>
    </source>
</reference>
<feature type="region of interest" description="Disordered" evidence="2">
    <location>
        <begin position="80"/>
        <end position="99"/>
    </location>
</feature>
<evidence type="ECO:0000313" key="3">
    <source>
        <dbReference type="EMBL" id="KAE8679138.1"/>
    </source>
</evidence>
<evidence type="ECO:0000256" key="1">
    <source>
        <dbReference type="ARBA" id="ARBA00034773"/>
    </source>
</evidence>
<accession>A0A6A2XUH4</accession>
<dbReference type="Proteomes" id="UP000436088">
    <property type="component" value="Unassembled WGS sequence"/>
</dbReference>
<dbReference type="AlphaFoldDB" id="A0A6A2XUH4"/>